<sequence length="90" mass="10626">MNRIVREHYPAARLPEDLREGLKPEEQVRVTIESASDLDKDISENAELVRLIRRPERVLSLEEMFAMRRPVFSSIDEINDHIRALRDEWG</sequence>
<proteinExistence type="predicted"/>
<dbReference type="RefSeq" id="WP_407338051.1">
    <property type="nucleotide sequence ID" value="NZ_CP136862.1"/>
</dbReference>
<reference evidence="1 2" key="1">
    <citation type="submission" date="2023-10" db="EMBL/GenBank/DDBJ databases">
        <title>Novel methanotroph of the genus Methylocapsa from a subarctic wetland.</title>
        <authorList>
            <person name="Belova S.E."/>
            <person name="Oshkin I.Y."/>
            <person name="Miroshnikov K."/>
            <person name="Dedysh S.N."/>
        </authorList>
    </citation>
    <scope>NUCLEOTIDE SEQUENCE [LARGE SCALE GENOMIC DNA]</scope>
    <source>
        <strain evidence="1 2">RX1</strain>
    </source>
</reference>
<dbReference type="EMBL" id="CP136862">
    <property type="protein sequence ID" value="WOJ88611.1"/>
    <property type="molecule type" value="Genomic_DNA"/>
</dbReference>
<keyword evidence="2" id="KW-1185">Reference proteome</keyword>
<dbReference type="Proteomes" id="UP001626536">
    <property type="component" value="Chromosome"/>
</dbReference>
<organism evidence="1 2">
    <name type="scientific">Methylocapsa polymorpha</name>
    <dbReference type="NCBI Taxonomy" id="3080828"/>
    <lineage>
        <taxon>Bacteria</taxon>
        <taxon>Pseudomonadati</taxon>
        <taxon>Pseudomonadota</taxon>
        <taxon>Alphaproteobacteria</taxon>
        <taxon>Hyphomicrobiales</taxon>
        <taxon>Beijerinckiaceae</taxon>
        <taxon>Methylocapsa</taxon>
    </lineage>
</organism>
<gene>
    <name evidence="1" type="ORF">RZS28_12375</name>
</gene>
<evidence type="ECO:0000313" key="2">
    <source>
        <dbReference type="Proteomes" id="UP001626536"/>
    </source>
</evidence>
<evidence type="ECO:0000313" key="1">
    <source>
        <dbReference type="EMBL" id="WOJ88611.1"/>
    </source>
</evidence>
<protein>
    <submittedName>
        <fullName evidence="1">Uncharacterized protein</fullName>
    </submittedName>
</protein>
<name>A0ABZ0HP75_9HYPH</name>
<accession>A0ABZ0HP75</accession>